<organism evidence="6 7">
    <name type="scientific">Enterococcus avium</name>
    <name type="common">Streptococcus avium</name>
    <dbReference type="NCBI Taxonomy" id="33945"/>
    <lineage>
        <taxon>Bacteria</taxon>
        <taxon>Bacillati</taxon>
        <taxon>Bacillota</taxon>
        <taxon>Bacilli</taxon>
        <taxon>Lactobacillales</taxon>
        <taxon>Enterococcaceae</taxon>
        <taxon>Enterococcus</taxon>
    </lineage>
</organism>
<evidence type="ECO:0000259" key="5">
    <source>
        <dbReference type="PROSITE" id="PS51935"/>
    </source>
</evidence>
<feature type="domain" description="NlpC/P60" evidence="5">
    <location>
        <begin position="2"/>
        <end position="152"/>
    </location>
</feature>
<dbReference type="GO" id="GO:0006508">
    <property type="term" value="P:proteolysis"/>
    <property type="evidence" value="ECO:0007669"/>
    <property type="project" value="UniProtKB-KW"/>
</dbReference>
<evidence type="ECO:0000256" key="3">
    <source>
        <dbReference type="ARBA" id="ARBA00022801"/>
    </source>
</evidence>
<dbReference type="PROSITE" id="PS51935">
    <property type="entry name" value="NLPC_P60"/>
    <property type="match status" value="1"/>
</dbReference>
<sequence>MAINMETAINNMYALKNRGITYSMTGARTGADGTGDCSGTVYDSLRKAGASDAGWVLNTDSLHNWLVQNTFECIATNKEWTAKRGDVVIFGPKGASGGSAGHVVIFISNTQVIHCTYKSASANGIYVDNEAAGCPYSMGWYVYRLKGSSSGSETPNTKKRGDIMLLFKENGKVYFLVGNQYTYVKNPTELSAIKTMMKQAGYDTHEHTNTTQVAYIKRLATEK</sequence>
<dbReference type="InterPro" id="IPR008044">
    <property type="entry name" value="Phage_lysin"/>
</dbReference>
<dbReference type="GO" id="GO:0008234">
    <property type="term" value="F:cysteine-type peptidase activity"/>
    <property type="evidence" value="ECO:0007669"/>
    <property type="project" value="UniProtKB-KW"/>
</dbReference>
<evidence type="ECO:0000313" key="7">
    <source>
        <dbReference type="Proteomes" id="UP000288388"/>
    </source>
</evidence>
<reference evidence="6 7" key="1">
    <citation type="submission" date="2018-12" db="EMBL/GenBank/DDBJ databases">
        <title>A novel vanA-carrying plasmid in a clinical isolate of Enterococcus avium.</title>
        <authorList>
            <person name="Bernasconi O.J."/>
            <person name="Luzzaro F."/>
            <person name="Endimiani A."/>
        </authorList>
    </citation>
    <scope>NUCLEOTIDE SEQUENCE [LARGE SCALE GENOMIC DNA]</scope>
    <source>
        <strain evidence="6 7">LC0559/18</strain>
    </source>
</reference>
<dbReference type="Pfam" id="PF05382">
    <property type="entry name" value="Amidase_5"/>
    <property type="match status" value="1"/>
</dbReference>
<evidence type="ECO:0000256" key="1">
    <source>
        <dbReference type="ARBA" id="ARBA00007074"/>
    </source>
</evidence>
<evidence type="ECO:0000313" key="6">
    <source>
        <dbReference type="EMBL" id="RVU92726.1"/>
    </source>
</evidence>
<dbReference type="EMBL" id="RYZS01000002">
    <property type="protein sequence ID" value="RVU92726.1"/>
    <property type="molecule type" value="Genomic_DNA"/>
</dbReference>
<keyword evidence="4" id="KW-0788">Thiol protease</keyword>
<dbReference type="Proteomes" id="UP000288388">
    <property type="component" value="Unassembled WGS sequence"/>
</dbReference>
<dbReference type="Gene3D" id="3.90.1720.10">
    <property type="entry name" value="endopeptidase domain like (from Nostoc punctiforme)"/>
    <property type="match status" value="1"/>
</dbReference>
<dbReference type="RefSeq" id="WP_102873310.1">
    <property type="nucleotide sequence ID" value="NZ_JAQCOW010000063.1"/>
</dbReference>
<keyword evidence="3" id="KW-0378">Hydrolase</keyword>
<dbReference type="InterPro" id="IPR000064">
    <property type="entry name" value="NLP_P60_dom"/>
</dbReference>
<gene>
    <name evidence="6" type="ORF">EK398_19765</name>
</gene>
<comment type="caution">
    <text evidence="6">The sequence shown here is derived from an EMBL/GenBank/DDBJ whole genome shotgun (WGS) entry which is preliminary data.</text>
</comment>
<dbReference type="SUPFAM" id="SSF54001">
    <property type="entry name" value="Cysteine proteinases"/>
    <property type="match status" value="1"/>
</dbReference>
<comment type="similarity">
    <text evidence="1">Belongs to the peptidase C40 family.</text>
</comment>
<proteinExistence type="inferred from homology"/>
<keyword evidence="2" id="KW-0645">Protease</keyword>
<dbReference type="InterPro" id="IPR038765">
    <property type="entry name" value="Papain-like_cys_pep_sf"/>
</dbReference>
<evidence type="ECO:0000256" key="4">
    <source>
        <dbReference type="ARBA" id="ARBA00022807"/>
    </source>
</evidence>
<protein>
    <recommendedName>
        <fullName evidence="5">NlpC/P60 domain-containing protein</fullName>
    </recommendedName>
</protein>
<dbReference type="AlphaFoldDB" id="A0A2N8PUE1"/>
<evidence type="ECO:0000256" key="2">
    <source>
        <dbReference type="ARBA" id="ARBA00022670"/>
    </source>
</evidence>
<name>A0A2N8PUE1_ENTAV</name>
<accession>A0A2N8PUE1</accession>